<dbReference type="SUPFAM" id="SSF48179">
    <property type="entry name" value="6-phosphogluconate dehydrogenase C-terminal domain-like"/>
    <property type="match status" value="1"/>
</dbReference>
<evidence type="ECO:0000259" key="2">
    <source>
        <dbReference type="Pfam" id="PF02558"/>
    </source>
</evidence>
<keyword evidence="1" id="KW-1133">Transmembrane helix</keyword>
<dbReference type="InterPro" id="IPR051402">
    <property type="entry name" value="KPR-Related"/>
</dbReference>
<dbReference type="PANTHER" id="PTHR21708">
    <property type="entry name" value="PROBABLE 2-DEHYDROPANTOATE 2-REDUCTASE"/>
    <property type="match status" value="1"/>
</dbReference>
<dbReference type="Pfam" id="PF02558">
    <property type="entry name" value="ApbA"/>
    <property type="match status" value="1"/>
</dbReference>
<dbReference type="InterPro" id="IPR008927">
    <property type="entry name" value="6-PGluconate_DH-like_C_sf"/>
</dbReference>
<evidence type="ECO:0000313" key="4">
    <source>
        <dbReference type="EMBL" id="KAF5313467.1"/>
    </source>
</evidence>
<dbReference type="InterPro" id="IPR013332">
    <property type="entry name" value="KPR_N"/>
</dbReference>
<keyword evidence="1" id="KW-0472">Membrane</keyword>
<evidence type="ECO:0000313" key="5">
    <source>
        <dbReference type="Proteomes" id="UP000541558"/>
    </source>
</evidence>
<evidence type="ECO:0000259" key="3">
    <source>
        <dbReference type="Pfam" id="PF08546"/>
    </source>
</evidence>
<dbReference type="OrthoDB" id="3609at2759"/>
<sequence length="377" mass="41242">MASSQVKDVLLVGFGAVGAIYSLILHRSNRVRVTVVARSNYDIVDREGVHFKSAKYGTINGWQPDRLCRSVAEAADRPYAYVVVATKAIPELIRTPQLLTPLLSGPYAKAYDQPTYVLLQNGLNVEVDLYHAVAALGKGVPRIVSVAVWIGTNLAGPNIVEHGGFDRLTLGIYRHEHRTAGHNTPEEQAILSDIGGILSAGGSEVTIVPEIQRQKFAKNFWNVAFSSYATLTRFTVPALFRPPPSDPSVSYSPYVSPISADAIERYTIPAIKAVMQEMITLGRALGYPDDKDGLPSLLPDLVIESTRSIHVQPNSSHKPSMMLDAERGQPLEVEVILGEVVRMAQQVGVDVPRIETLYALLLVVQNQILGEREKAKM</sequence>
<evidence type="ECO:0008006" key="6">
    <source>
        <dbReference type="Google" id="ProtNLM"/>
    </source>
</evidence>
<proteinExistence type="predicted"/>
<protein>
    <recommendedName>
        <fullName evidence="6">6-phosphogluconate dehydrogenase C-terminal domain-like protein</fullName>
    </recommendedName>
</protein>
<dbReference type="InterPro" id="IPR013328">
    <property type="entry name" value="6PGD_dom2"/>
</dbReference>
<dbReference type="EMBL" id="JAACJK010000224">
    <property type="protein sequence ID" value="KAF5313467.1"/>
    <property type="molecule type" value="Genomic_DNA"/>
</dbReference>
<organism evidence="4 5">
    <name type="scientific">Ephemerocybe angulata</name>
    <dbReference type="NCBI Taxonomy" id="980116"/>
    <lineage>
        <taxon>Eukaryota</taxon>
        <taxon>Fungi</taxon>
        <taxon>Dikarya</taxon>
        <taxon>Basidiomycota</taxon>
        <taxon>Agaricomycotina</taxon>
        <taxon>Agaricomycetes</taxon>
        <taxon>Agaricomycetidae</taxon>
        <taxon>Agaricales</taxon>
        <taxon>Agaricineae</taxon>
        <taxon>Psathyrellaceae</taxon>
        <taxon>Ephemerocybe</taxon>
    </lineage>
</organism>
<name>A0A8H5EV63_9AGAR</name>
<dbReference type="Proteomes" id="UP000541558">
    <property type="component" value="Unassembled WGS sequence"/>
</dbReference>
<gene>
    <name evidence="4" type="ORF">D9611_008611</name>
</gene>
<dbReference type="Gene3D" id="1.10.1040.10">
    <property type="entry name" value="N-(1-d-carboxylethyl)-l-norvaline Dehydrogenase, domain 2"/>
    <property type="match status" value="1"/>
</dbReference>
<feature type="domain" description="Ketopantoate reductase C-terminal" evidence="3">
    <location>
        <begin position="266"/>
        <end position="362"/>
    </location>
</feature>
<accession>A0A8H5EV63</accession>
<feature type="domain" description="Ketopantoate reductase N-terminal" evidence="2">
    <location>
        <begin position="9"/>
        <end position="173"/>
    </location>
</feature>
<comment type="caution">
    <text evidence="4">The sequence shown here is derived from an EMBL/GenBank/DDBJ whole genome shotgun (WGS) entry which is preliminary data.</text>
</comment>
<keyword evidence="5" id="KW-1185">Reference proteome</keyword>
<dbReference type="Gene3D" id="3.40.50.720">
    <property type="entry name" value="NAD(P)-binding Rossmann-like Domain"/>
    <property type="match status" value="1"/>
</dbReference>
<dbReference type="GO" id="GO:0005737">
    <property type="term" value="C:cytoplasm"/>
    <property type="evidence" value="ECO:0007669"/>
    <property type="project" value="TreeGrafter"/>
</dbReference>
<dbReference type="Pfam" id="PF08546">
    <property type="entry name" value="ApbA_C"/>
    <property type="match status" value="1"/>
</dbReference>
<dbReference type="InterPro" id="IPR013752">
    <property type="entry name" value="KPA_reductase"/>
</dbReference>
<keyword evidence="1" id="KW-0812">Transmembrane</keyword>
<dbReference type="FunFam" id="1.10.1040.10:FF:000017">
    <property type="entry name" value="2-dehydropantoate 2-reductase"/>
    <property type="match status" value="1"/>
</dbReference>
<evidence type="ECO:0000256" key="1">
    <source>
        <dbReference type="SAM" id="Phobius"/>
    </source>
</evidence>
<reference evidence="4 5" key="1">
    <citation type="journal article" date="2020" name="ISME J.">
        <title>Uncovering the hidden diversity of litter-decomposition mechanisms in mushroom-forming fungi.</title>
        <authorList>
            <person name="Floudas D."/>
            <person name="Bentzer J."/>
            <person name="Ahren D."/>
            <person name="Johansson T."/>
            <person name="Persson P."/>
            <person name="Tunlid A."/>
        </authorList>
    </citation>
    <scope>NUCLEOTIDE SEQUENCE [LARGE SCALE GENOMIC DNA]</scope>
    <source>
        <strain evidence="4 5">CBS 175.51</strain>
    </source>
</reference>
<feature type="transmembrane region" description="Helical" evidence="1">
    <location>
        <begin position="6"/>
        <end position="24"/>
    </location>
</feature>
<dbReference type="AlphaFoldDB" id="A0A8H5EV63"/>
<dbReference type="PANTHER" id="PTHR21708:SF43">
    <property type="entry name" value="KETOPANTOATE REDUCTASE C-TERMINAL DOMAIN-CONTAINING PROTEIN"/>
    <property type="match status" value="1"/>
</dbReference>